<gene>
    <name evidence="4" type="ORF">SAMN05421790_101379</name>
</gene>
<evidence type="ECO:0000313" key="4">
    <source>
        <dbReference type="EMBL" id="SIS40730.1"/>
    </source>
</evidence>
<dbReference type="SUPFAM" id="SSF51735">
    <property type="entry name" value="NAD(P)-binding Rossmann-fold domains"/>
    <property type="match status" value="1"/>
</dbReference>
<dbReference type="PANTHER" id="PTHR42879">
    <property type="entry name" value="3-OXOACYL-(ACYL-CARRIER-PROTEIN) REDUCTASE"/>
    <property type="match status" value="1"/>
</dbReference>
<dbReference type="GO" id="GO:0016491">
    <property type="term" value="F:oxidoreductase activity"/>
    <property type="evidence" value="ECO:0007669"/>
    <property type="project" value="UniProtKB-KW"/>
</dbReference>
<evidence type="ECO:0000256" key="2">
    <source>
        <dbReference type="ARBA" id="ARBA00023002"/>
    </source>
</evidence>
<name>A0A1N7IUL2_9BACL</name>
<evidence type="ECO:0000259" key="3">
    <source>
        <dbReference type="SMART" id="SM00822"/>
    </source>
</evidence>
<dbReference type="PANTHER" id="PTHR42879:SF2">
    <property type="entry name" value="3-OXOACYL-[ACYL-CARRIER-PROTEIN] REDUCTASE FABG"/>
    <property type="match status" value="1"/>
</dbReference>
<dbReference type="AlphaFoldDB" id="A0A1N7IUL2"/>
<accession>A0A1N7IUL2</accession>
<dbReference type="InterPro" id="IPR020904">
    <property type="entry name" value="Sc_DH/Rdtase_CS"/>
</dbReference>
<dbReference type="SMART" id="SM00822">
    <property type="entry name" value="PKS_KR"/>
    <property type="match status" value="1"/>
</dbReference>
<dbReference type="EMBL" id="FTOD01000001">
    <property type="protein sequence ID" value="SIS40730.1"/>
    <property type="molecule type" value="Genomic_DNA"/>
</dbReference>
<dbReference type="InterPro" id="IPR050259">
    <property type="entry name" value="SDR"/>
</dbReference>
<dbReference type="PRINTS" id="PR00080">
    <property type="entry name" value="SDRFAMILY"/>
</dbReference>
<dbReference type="GO" id="GO:0032787">
    <property type="term" value="P:monocarboxylic acid metabolic process"/>
    <property type="evidence" value="ECO:0007669"/>
    <property type="project" value="UniProtKB-ARBA"/>
</dbReference>
<comment type="similarity">
    <text evidence="1">Belongs to the short-chain dehydrogenases/reductases (SDR) family.</text>
</comment>
<dbReference type="NCBIfam" id="NF047420">
    <property type="entry name" value="EF_P_mod_YmfI"/>
    <property type="match status" value="1"/>
</dbReference>
<organism evidence="4 5">
    <name type="scientific">Kroppenstedtia eburnea</name>
    <dbReference type="NCBI Taxonomy" id="714067"/>
    <lineage>
        <taxon>Bacteria</taxon>
        <taxon>Bacillati</taxon>
        <taxon>Bacillota</taxon>
        <taxon>Bacilli</taxon>
        <taxon>Bacillales</taxon>
        <taxon>Thermoactinomycetaceae</taxon>
        <taxon>Kroppenstedtia</taxon>
    </lineage>
</organism>
<dbReference type="PRINTS" id="PR00081">
    <property type="entry name" value="GDHRDH"/>
</dbReference>
<keyword evidence="2" id="KW-0560">Oxidoreductase</keyword>
<dbReference type="CDD" id="cd05233">
    <property type="entry name" value="SDR_c"/>
    <property type="match status" value="1"/>
</dbReference>
<dbReference type="NCBIfam" id="NF009466">
    <property type="entry name" value="PRK12826.1-2"/>
    <property type="match status" value="1"/>
</dbReference>
<evidence type="ECO:0000313" key="5">
    <source>
        <dbReference type="Proteomes" id="UP000186795"/>
    </source>
</evidence>
<keyword evidence="5" id="KW-1185">Reference proteome</keyword>
<feature type="domain" description="Ketoreductase" evidence="3">
    <location>
        <begin position="45"/>
        <end position="226"/>
    </location>
</feature>
<sequence>MCPVAATTRSPPPESTYLKLKTILTCPAARLLFLGGREMKSLQGETALVSGSSRGIGAAVVRRLAGEGSDVAVVYRQAREQAEETAEACRSLGVKAFTYQADVRFRTEVERLVERVGEDLGLPTLLVHSAGVVGESWVFQDVTDKEYDRVMDTHVRGAVHLTQAVLPEMIRRRRGRIILLSSIWGESGGAGEVLYSAAKGALNGLARALAKEVAPSGVTVNAVAPGAIHTDLLAEQLSAEERRELAHRIPAGRLGTAEEVAALVCWLCRREAEYLTGQVLHINGGWYP</sequence>
<reference evidence="5" key="1">
    <citation type="submission" date="2017-01" db="EMBL/GenBank/DDBJ databases">
        <authorList>
            <person name="Varghese N."/>
            <person name="Submissions S."/>
        </authorList>
    </citation>
    <scope>NUCLEOTIDE SEQUENCE [LARGE SCALE GENOMIC DNA]</scope>
    <source>
        <strain evidence="5">DSM 45196</strain>
    </source>
</reference>
<evidence type="ECO:0000256" key="1">
    <source>
        <dbReference type="ARBA" id="ARBA00006484"/>
    </source>
</evidence>
<dbReference type="InterPro" id="IPR002347">
    <property type="entry name" value="SDR_fam"/>
</dbReference>
<proteinExistence type="inferred from homology"/>
<dbReference type="InterPro" id="IPR036291">
    <property type="entry name" value="NAD(P)-bd_dom_sf"/>
</dbReference>
<dbReference type="Gene3D" id="3.40.50.720">
    <property type="entry name" value="NAD(P)-binding Rossmann-like Domain"/>
    <property type="match status" value="1"/>
</dbReference>
<protein>
    <submittedName>
        <fullName evidence="4">3-oxoacyl-[acyl-carrier protein] reductase</fullName>
    </submittedName>
</protein>
<dbReference type="FunFam" id="3.40.50.720:FF:000173">
    <property type="entry name" value="3-oxoacyl-[acyl-carrier protein] reductase"/>
    <property type="match status" value="1"/>
</dbReference>
<dbReference type="Pfam" id="PF13561">
    <property type="entry name" value="adh_short_C2"/>
    <property type="match status" value="1"/>
</dbReference>
<dbReference type="Proteomes" id="UP000186795">
    <property type="component" value="Unassembled WGS sequence"/>
</dbReference>
<dbReference type="PROSITE" id="PS00061">
    <property type="entry name" value="ADH_SHORT"/>
    <property type="match status" value="1"/>
</dbReference>
<dbReference type="InterPro" id="IPR057326">
    <property type="entry name" value="KR_dom"/>
</dbReference>